<dbReference type="InParanoid" id="A2ENA9"/>
<name>A2ENA9_TRIV3</name>
<organism evidence="2 3">
    <name type="scientific">Trichomonas vaginalis (strain ATCC PRA-98 / G3)</name>
    <dbReference type="NCBI Taxonomy" id="412133"/>
    <lineage>
        <taxon>Eukaryota</taxon>
        <taxon>Metamonada</taxon>
        <taxon>Parabasalia</taxon>
        <taxon>Trichomonadida</taxon>
        <taxon>Trichomonadidae</taxon>
        <taxon>Trichomonas</taxon>
    </lineage>
</organism>
<evidence type="ECO:0000313" key="2">
    <source>
        <dbReference type="EMBL" id="EAY05868.1"/>
    </source>
</evidence>
<proteinExistence type="predicted"/>
<protein>
    <submittedName>
        <fullName evidence="2">Uncharacterized protein</fullName>
    </submittedName>
</protein>
<dbReference type="VEuPathDB" id="TrichDB:TVAGG3_0356750"/>
<sequence>MEIKPIPVEVCNPTNKSTINTSERCCTLSFQLLSSNGMTDSENLQHQEVQNSRNLTQPITKTEIDENSRKNNSTKIKPSQKSNIQQRNNKSMCTEPCQNSYYYASKYQHIQPKRIGKSKIKKFVKCEITQTSDIIFESSESKNTEIQNDISKDSSAFQADLTSTKINDGVFLTENDLTTDTEFQVNKSFSFQQEDDVEYNTLEDTTAVISEPTNSDYLEDDVISAADSTQGMNYLTDESENYRENIIFDKTKVSFVSDEIELAPGQLSPPIKLMNQLVDDDRELQPEDLGIWLRNL</sequence>
<keyword evidence="3" id="KW-1185">Reference proteome</keyword>
<evidence type="ECO:0000256" key="1">
    <source>
        <dbReference type="SAM" id="MobiDB-lite"/>
    </source>
</evidence>
<reference evidence="2" key="2">
    <citation type="journal article" date="2007" name="Science">
        <title>Draft genome sequence of the sexually transmitted pathogen Trichomonas vaginalis.</title>
        <authorList>
            <person name="Carlton J.M."/>
            <person name="Hirt R.P."/>
            <person name="Silva J.C."/>
            <person name="Delcher A.L."/>
            <person name="Schatz M."/>
            <person name="Zhao Q."/>
            <person name="Wortman J.R."/>
            <person name="Bidwell S.L."/>
            <person name="Alsmark U.C.M."/>
            <person name="Besteiro S."/>
            <person name="Sicheritz-Ponten T."/>
            <person name="Noel C.J."/>
            <person name="Dacks J.B."/>
            <person name="Foster P.G."/>
            <person name="Simillion C."/>
            <person name="Van de Peer Y."/>
            <person name="Miranda-Saavedra D."/>
            <person name="Barton G.J."/>
            <person name="Westrop G.D."/>
            <person name="Mueller S."/>
            <person name="Dessi D."/>
            <person name="Fiori P.L."/>
            <person name="Ren Q."/>
            <person name="Paulsen I."/>
            <person name="Zhang H."/>
            <person name="Bastida-Corcuera F.D."/>
            <person name="Simoes-Barbosa A."/>
            <person name="Brown M.T."/>
            <person name="Hayes R.D."/>
            <person name="Mukherjee M."/>
            <person name="Okumura C.Y."/>
            <person name="Schneider R."/>
            <person name="Smith A.J."/>
            <person name="Vanacova S."/>
            <person name="Villalvazo M."/>
            <person name="Haas B.J."/>
            <person name="Pertea M."/>
            <person name="Feldblyum T.V."/>
            <person name="Utterback T.R."/>
            <person name="Shu C.L."/>
            <person name="Osoegawa K."/>
            <person name="de Jong P.J."/>
            <person name="Hrdy I."/>
            <person name="Horvathova L."/>
            <person name="Zubacova Z."/>
            <person name="Dolezal P."/>
            <person name="Malik S.B."/>
            <person name="Logsdon J.M. Jr."/>
            <person name="Henze K."/>
            <person name="Gupta A."/>
            <person name="Wang C.C."/>
            <person name="Dunne R.L."/>
            <person name="Upcroft J.A."/>
            <person name="Upcroft P."/>
            <person name="White O."/>
            <person name="Salzberg S.L."/>
            <person name="Tang P."/>
            <person name="Chiu C.-H."/>
            <person name="Lee Y.-S."/>
            <person name="Embley T.M."/>
            <person name="Coombs G.H."/>
            <person name="Mottram J.C."/>
            <person name="Tachezy J."/>
            <person name="Fraser-Liggett C.M."/>
            <person name="Johnson P.J."/>
        </authorList>
    </citation>
    <scope>NUCLEOTIDE SEQUENCE [LARGE SCALE GENOMIC DNA]</scope>
    <source>
        <strain evidence="2">G3</strain>
    </source>
</reference>
<dbReference type="VEuPathDB" id="TrichDB:TVAG_284510"/>
<dbReference type="Proteomes" id="UP000001542">
    <property type="component" value="Unassembled WGS sequence"/>
</dbReference>
<dbReference type="EMBL" id="DS113438">
    <property type="protein sequence ID" value="EAY05868.1"/>
    <property type="molecule type" value="Genomic_DNA"/>
</dbReference>
<evidence type="ECO:0000313" key="3">
    <source>
        <dbReference type="Proteomes" id="UP000001542"/>
    </source>
</evidence>
<feature type="compositionally biased region" description="Polar residues" evidence="1">
    <location>
        <begin position="70"/>
        <end position="91"/>
    </location>
</feature>
<reference evidence="2" key="1">
    <citation type="submission" date="2006-10" db="EMBL/GenBank/DDBJ databases">
        <authorList>
            <person name="Amadeo P."/>
            <person name="Zhao Q."/>
            <person name="Wortman J."/>
            <person name="Fraser-Liggett C."/>
            <person name="Carlton J."/>
        </authorList>
    </citation>
    <scope>NUCLEOTIDE SEQUENCE</scope>
    <source>
        <strain evidence="2">G3</strain>
    </source>
</reference>
<dbReference type="AlphaFoldDB" id="A2ENA9"/>
<dbReference type="KEGG" id="tva:4763739"/>
<feature type="compositionally biased region" description="Polar residues" evidence="1">
    <location>
        <begin position="46"/>
        <end position="60"/>
    </location>
</feature>
<accession>A2ENA9</accession>
<feature type="region of interest" description="Disordered" evidence="1">
    <location>
        <begin position="46"/>
        <end position="91"/>
    </location>
</feature>
<dbReference type="RefSeq" id="XP_001318091.1">
    <property type="nucleotide sequence ID" value="XM_001318056.1"/>
</dbReference>
<gene>
    <name evidence="2" type="ORF">TVAG_284510</name>
</gene>